<evidence type="ECO:0000256" key="13">
    <source>
        <dbReference type="ARBA" id="ARBA00022840"/>
    </source>
</evidence>
<dbReference type="Gene3D" id="3.30.310.80">
    <property type="entry name" value="Kinase associated domain 1, KA1"/>
    <property type="match status" value="1"/>
</dbReference>
<keyword evidence="15" id="KW-0966">Cell projection</keyword>
<dbReference type="PANTHER" id="PTHR24346:SF21">
    <property type="entry name" value="SERINE_THREONINE-PROTEIN KINASE MARK1"/>
    <property type="match status" value="1"/>
</dbReference>
<keyword evidence="11 21" id="KW-0547">Nucleotide-binding</keyword>
<feature type="binding site" evidence="21">
    <location>
        <position position="90"/>
    </location>
    <ligand>
        <name>ATP</name>
        <dbReference type="ChEBI" id="CHEBI:30616"/>
    </ligand>
</feature>
<evidence type="ECO:0000256" key="5">
    <source>
        <dbReference type="ARBA" id="ARBA00012513"/>
    </source>
</evidence>
<dbReference type="CDD" id="cd14072">
    <property type="entry name" value="STKc_MARK"/>
    <property type="match status" value="1"/>
</dbReference>
<evidence type="ECO:0000256" key="17">
    <source>
        <dbReference type="ARBA" id="ARBA00048679"/>
    </source>
</evidence>
<evidence type="ECO:0000256" key="9">
    <source>
        <dbReference type="ARBA" id="ARBA00022553"/>
    </source>
</evidence>
<dbReference type="FunFam" id="3.30.310.80:FF:000001">
    <property type="entry name" value="Non-specific serine/threonine protein kinase"/>
    <property type="match status" value="1"/>
</dbReference>
<feature type="compositionally biased region" description="Basic residues" evidence="22">
    <location>
        <begin position="511"/>
        <end position="524"/>
    </location>
</feature>
<dbReference type="PROSITE" id="PS50032">
    <property type="entry name" value="KA1"/>
    <property type="match status" value="1"/>
</dbReference>
<comment type="similarity">
    <text evidence="4">Belongs to the protein kinase superfamily. CAMK Ser/Thr protein kinase family. SNF1 subfamily.</text>
</comment>
<dbReference type="FunFam" id="1.10.8.10:FF:000005">
    <property type="entry name" value="Non-specific serine/threonine protein kinase"/>
    <property type="match status" value="1"/>
</dbReference>
<dbReference type="SUPFAM" id="SSF56112">
    <property type="entry name" value="Protein kinase-like (PK-like)"/>
    <property type="match status" value="1"/>
</dbReference>
<dbReference type="InterPro" id="IPR017441">
    <property type="entry name" value="Protein_kinase_ATP_BS"/>
</dbReference>
<dbReference type="Gene3D" id="1.10.510.10">
    <property type="entry name" value="Transferase(Phosphotransferase) domain 1"/>
    <property type="match status" value="1"/>
</dbReference>
<dbReference type="GO" id="GO:0005886">
    <property type="term" value="C:plasma membrane"/>
    <property type="evidence" value="ECO:0007669"/>
    <property type="project" value="UniProtKB-SubCell"/>
</dbReference>
<dbReference type="Gene3D" id="1.10.8.10">
    <property type="entry name" value="DNA helicase RuvA subunit, C-terminal domain"/>
    <property type="match status" value="1"/>
</dbReference>
<evidence type="ECO:0000256" key="21">
    <source>
        <dbReference type="PROSITE-ProRule" id="PRU10141"/>
    </source>
</evidence>
<evidence type="ECO:0000256" key="11">
    <source>
        <dbReference type="ARBA" id="ARBA00022741"/>
    </source>
</evidence>
<keyword evidence="27" id="KW-1185">Reference proteome</keyword>
<dbReference type="EMBL" id="JAFIRN010000018">
    <property type="protein sequence ID" value="KAG5831758.1"/>
    <property type="molecule type" value="Genomic_DNA"/>
</dbReference>
<evidence type="ECO:0000259" key="23">
    <source>
        <dbReference type="PROSITE" id="PS50011"/>
    </source>
</evidence>
<keyword evidence="13 21" id="KW-0067">ATP-binding</keyword>
<evidence type="ECO:0000256" key="18">
    <source>
        <dbReference type="ARBA" id="ARBA00054424"/>
    </source>
</evidence>
<comment type="caution">
    <text evidence="26">The sequence shown here is derived from an EMBL/GenBank/DDBJ whole genome shotgun (WGS) entry which is preliminary data.</text>
</comment>
<dbReference type="SMART" id="SM00165">
    <property type="entry name" value="UBA"/>
    <property type="match status" value="1"/>
</dbReference>
<feature type="region of interest" description="Disordered" evidence="22">
    <location>
        <begin position="376"/>
        <end position="610"/>
    </location>
</feature>
<evidence type="ECO:0000256" key="15">
    <source>
        <dbReference type="ARBA" id="ARBA00023273"/>
    </source>
</evidence>
<evidence type="ECO:0000256" key="19">
    <source>
        <dbReference type="ARBA" id="ARBA00063680"/>
    </source>
</evidence>
<gene>
    <name evidence="26" type="ORF">ANANG_G00307180</name>
</gene>
<dbReference type="SMART" id="SM00220">
    <property type="entry name" value="S_TKc"/>
    <property type="match status" value="1"/>
</dbReference>
<feature type="domain" description="UBA" evidence="24">
    <location>
        <begin position="331"/>
        <end position="370"/>
    </location>
</feature>
<feature type="region of interest" description="Disordered" evidence="22">
    <location>
        <begin position="635"/>
        <end position="667"/>
    </location>
</feature>
<keyword evidence="7" id="KW-0963">Cytoplasm</keyword>
<dbReference type="GO" id="GO:0005737">
    <property type="term" value="C:cytoplasm"/>
    <property type="evidence" value="ECO:0007669"/>
    <property type="project" value="UniProtKB-SubCell"/>
</dbReference>
<evidence type="ECO:0000256" key="1">
    <source>
        <dbReference type="ARBA" id="ARBA00004236"/>
    </source>
</evidence>
<dbReference type="InterPro" id="IPR008271">
    <property type="entry name" value="Ser/Thr_kinase_AS"/>
</dbReference>
<dbReference type="AlphaFoldDB" id="A0A9D3LS84"/>
<evidence type="ECO:0000256" key="20">
    <source>
        <dbReference type="ARBA" id="ARBA00071529"/>
    </source>
</evidence>
<evidence type="ECO:0000259" key="24">
    <source>
        <dbReference type="PROSITE" id="PS50030"/>
    </source>
</evidence>
<evidence type="ECO:0000313" key="27">
    <source>
        <dbReference type="Proteomes" id="UP001044222"/>
    </source>
</evidence>
<comment type="subcellular location">
    <subcellularLocation>
        <location evidence="1">Cell membrane</location>
    </subcellularLocation>
    <subcellularLocation>
        <location evidence="2">Cell projection</location>
        <location evidence="2">Dendrite</location>
    </subcellularLocation>
    <subcellularLocation>
        <location evidence="3">Cytoplasm</location>
    </subcellularLocation>
</comment>
<name>A0A9D3LS84_ANGAN</name>
<evidence type="ECO:0000256" key="14">
    <source>
        <dbReference type="ARBA" id="ARBA00023136"/>
    </source>
</evidence>
<dbReference type="InterPro" id="IPR000719">
    <property type="entry name" value="Prot_kinase_dom"/>
</dbReference>
<dbReference type="GO" id="GO:0035556">
    <property type="term" value="P:intracellular signal transduction"/>
    <property type="evidence" value="ECO:0007669"/>
    <property type="project" value="TreeGrafter"/>
</dbReference>
<evidence type="ECO:0000256" key="4">
    <source>
        <dbReference type="ARBA" id="ARBA00006234"/>
    </source>
</evidence>
<comment type="function">
    <text evidence="18">Serine/threonine-protein kinase. Involved in the specific phosphorylation of microtubule-associated proteins for MAP2 and MAP4. Phosphorylates the microtubule-associated protein MAPT/TAU. Phosphorylates CDC25C on 'Ser-216'. Regulates localization and activity of some histone deacetylases by mediating phosphorylation of HDAC7, promoting subsequent interaction between HDAC7 and 14-3-3 and export from the nucleus. Regulates localization and activity of MITF by mediating its phosphorylation, promoting subsequent interaction between MITF and 14-3-3 and retention in the cytosol. Negatively regulates the Hippo signaling pathway and antagonizes the phosphorylation of LATS1. Cooperates with DLG5 to inhibit the kinase activity of STK3/MST2 toward LATS1. Phosphorylates PKP2 and KSR1.</text>
</comment>
<keyword evidence="10" id="KW-0808">Transferase</keyword>
<feature type="compositionally biased region" description="Basic and acidic residues" evidence="22">
    <location>
        <begin position="447"/>
        <end position="458"/>
    </location>
</feature>
<dbReference type="Pfam" id="PF00069">
    <property type="entry name" value="Pkinase"/>
    <property type="match status" value="1"/>
</dbReference>
<keyword evidence="8" id="KW-0723">Serine/threonine-protein kinase</keyword>
<dbReference type="PROSITE" id="PS00107">
    <property type="entry name" value="PROTEIN_KINASE_ATP"/>
    <property type="match status" value="1"/>
</dbReference>
<dbReference type="SUPFAM" id="SSF103243">
    <property type="entry name" value="KA1-like"/>
    <property type="match status" value="1"/>
</dbReference>
<feature type="region of interest" description="Disordered" evidence="22">
    <location>
        <begin position="1"/>
        <end position="55"/>
    </location>
</feature>
<dbReference type="GO" id="GO:0005524">
    <property type="term" value="F:ATP binding"/>
    <property type="evidence" value="ECO:0007669"/>
    <property type="project" value="UniProtKB-UniRule"/>
</dbReference>
<evidence type="ECO:0000256" key="6">
    <source>
        <dbReference type="ARBA" id="ARBA00022475"/>
    </source>
</evidence>
<organism evidence="26 27">
    <name type="scientific">Anguilla anguilla</name>
    <name type="common">European freshwater eel</name>
    <name type="synonym">Muraena anguilla</name>
    <dbReference type="NCBI Taxonomy" id="7936"/>
    <lineage>
        <taxon>Eukaryota</taxon>
        <taxon>Metazoa</taxon>
        <taxon>Chordata</taxon>
        <taxon>Craniata</taxon>
        <taxon>Vertebrata</taxon>
        <taxon>Euteleostomi</taxon>
        <taxon>Actinopterygii</taxon>
        <taxon>Neopterygii</taxon>
        <taxon>Teleostei</taxon>
        <taxon>Anguilliformes</taxon>
        <taxon>Anguillidae</taxon>
        <taxon>Anguilla</taxon>
    </lineage>
</organism>
<dbReference type="InterPro" id="IPR011009">
    <property type="entry name" value="Kinase-like_dom_sf"/>
</dbReference>
<evidence type="ECO:0000256" key="22">
    <source>
        <dbReference type="SAM" id="MobiDB-lite"/>
    </source>
</evidence>
<evidence type="ECO:0000256" key="12">
    <source>
        <dbReference type="ARBA" id="ARBA00022777"/>
    </source>
</evidence>
<dbReference type="GO" id="GO:0004674">
    <property type="term" value="F:protein serine/threonine kinase activity"/>
    <property type="evidence" value="ECO:0007669"/>
    <property type="project" value="UniProtKB-KW"/>
</dbReference>
<dbReference type="PROSITE" id="PS00108">
    <property type="entry name" value="PROTEIN_KINASE_ST"/>
    <property type="match status" value="1"/>
</dbReference>
<dbReference type="InterPro" id="IPR001772">
    <property type="entry name" value="KA1_dom"/>
</dbReference>
<keyword evidence="9" id="KW-0597">Phosphoprotein</keyword>
<feature type="compositionally biased region" description="Low complexity" evidence="22">
    <location>
        <begin position="555"/>
        <end position="569"/>
    </location>
</feature>
<evidence type="ECO:0000313" key="26">
    <source>
        <dbReference type="EMBL" id="KAG5831758.1"/>
    </source>
</evidence>
<protein>
    <recommendedName>
        <fullName evidence="20">MAP/microtubule affinity-regulating kinase 3</fullName>
        <ecNumber evidence="5">2.7.11.1</ecNumber>
    </recommendedName>
</protein>
<accession>A0A9D3LS84</accession>
<evidence type="ECO:0000256" key="8">
    <source>
        <dbReference type="ARBA" id="ARBA00022527"/>
    </source>
</evidence>
<feature type="domain" description="KA1" evidence="25">
    <location>
        <begin position="714"/>
        <end position="763"/>
    </location>
</feature>
<dbReference type="PANTHER" id="PTHR24346">
    <property type="entry name" value="MAP/MICROTUBULE AFFINITY-REGULATING KINASE"/>
    <property type="match status" value="1"/>
</dbReference>
<dbReference type="InterPro" id="IPR028375">
    <property type="entry name" value="KA1/Ssp2_C"/>
</dbReference>
<keyword evidence="14" id="KW-0472">Membrane</keyword>
<dbReference type="FunFam" id="1.10.510.10:FF:001032">
    <property type="entry name" value="KP78b, isoform A"/>
    <property type="match status" value="1"/>
</dbReference>
<evidence type="ECO:0000256" key="10">
    <source>
        <dbReference type="ARBA" id="ARBA00022679"/>
    </source>
</evidence>
<proteinExistence type="inferred from homology"/>
<dbReference type="FunFam" id="3.30.200.20:FF:000003">
    <property type="entry name" value="Non-specific serine/threonine protein kinase"/>
    <property type="match status" value="1"/>
</dbReference>
<dbReference type="EC" id="2.7.11.1" evidence="5"/>
<feature type="compositionally biased region" description="Basic and acidic residues" evidence="22">
    <location>
        <begin position="655"/>
        <end position="665"/>
    </location>
</feature>
<sequence length="763" mass="85365">MSTRTPLPTVNERDTENHTSVDGYPEPPVAPPTKSSSRQSLPRCRNSLASAGDEHPHVGNYRLLKTIGKGNFAKVKLARHVLTGREVAVKIIDKTQLNPTSLQKLFREVRIMKILNHPNIVKLFEVIETEKTLYLIMEYASGGEVFDYLVAHGRMKEKEARAKFRQIVSAVQYCHQKQIVHRDLKAENLLLDADMNIKIADFGFSNEFTIGSKLDTFCGSPPYAAPELFQGKKYDGPEVDVWSLGVILYTLVSGSLPFDGQNLKELRERVLRGKYRIPFYMSTDCENLLKKLLVLNPVKRGSLEQIMKDRWMNVGHEEEELKPYIEPEPDFSDNKRIELMVTMGFPKDEITESVVGQKFDEVMATYLLLGRKPPDFEGSESLSSSNLCQRSRPSSDLNNSSTQSPAHSKVQRSISANQKQRRFSDHVGPSIPPAVSYTKRAQANSVEGEKKEDWDSSRKLGTSSSKGDMPASPLLVSERKKPSAASGRHPQREGQQSDGGERGQHPLVLRSHARRTLHPPRHVKSMSASGHPSKSPLPPIEDNSEYRPRSPPRAPAASPSAHSISSTTPDRTRFPRGSSSRSTFHGAQLRDRRSATYNGPPASPTLSHDTGALAQARRGTSTGIISKITSRFVRRVPSEGEASGRTDAPRSVSGEPKEESKDSKPRSLRFTWSMKTTSSMEPGDMMREIRKVLDANNCDYEQRERFLLFCVHGDARQDNLVQWEMEVCKLPRLSLNGVRFKRISGTSIAFKNIASKIANELKL</sequence>
<dbReference type="InterPro" id="IPR015940">
    <property type="entry name" value="UBA"/>
</dbReference>
<dbReference type="InterPro" id="IPR049508">
    <property type="entry name" value="MARK1-4_cat"/>
</dbReference>
<comment type="catalytic activity">
    <reaction evidence="17">
        <text>L-seryl-[protein] + ATP = O-phospho-L-seryl-[protein] + ADP + H(+)</text>
        <dbReference type="Rhea" id="RHEA:17989"/>
        <dbReference type="Rhea" id="RHEA-COMP:9863"/>
        <dbReference type="Rhea" id="RHEA-COMP:11604"/>
        <dbReference type="ChEBI" id="CHEBI:15378"/>
        <dbReference type="ChEBI" id="CHEBI:29999"/>
        <dbReference type="ChEBI" id="CHEBI:30616"/>
        <dbReference type="ChEBI" id="CHEBI:83421"/>
        <dbReference type="ChEBI" id="CHEBI:456216"/>
        <dbReference type="EC" id="2.7.11.1"/>
    </reaction>
</comment>
<comment type="subunit">
    <text evidence="19">Interacts with MAPT/TAU. Interacts with DLG5 (via coiled-coil domain). Interacts with STK3/MST2 and STK4/MST1 in the presence of DLG5. Interacts with YWHAB, YWHAG, YWHAQ and YWHAZ. Interacts with PKP2 (via N-terminus). Interacts with CDC25C. Interacts with KSR1.</text>
</comment>
<dbReference type="Pfam" id="PF02149">
    <property type="entry name" value="KA1"/>
    <property type="match status" value="1"/>
</dbReference>
<dbReference type="PROSITE" id="PS50011">
    <property type="entry name" value="PROTEIN_KINASE_DOM"/>
    <property type="match status" value="1"/>
</dbReference>
<dbReference type="GO" id="GO:0030425">
    <property type="term" value="C:dendrite"/>
    <property type="evidence" value="ECO:0007669"/>
    <property type="project" value="UniProtKB-SubCell"/>
</dbReference>
<dbReference type="PROSITE" id="PS50030">
    <property type="entry name" value="UBA"/>
    <property type="match status" value="1"/>
</dbReference>
<dbReference type="Proteomes" id="UP001044222">
    <property type="component" value="Chromosome 18"/>
</dbReference>
<feature type="domain" description="Protein kinase" evidence="23">
    <location>
        <begin position="61"/>
        <end position="312"/>
    </location>
</feature>
<evidence type="ECO:0000256" key="3">
    <source>
        <dbReference type="ARBA" id="ARBA00004496"/>
    </source>
</evidence>
<keyword evidence="6" id="KW-1003">Cell membrane</keyword>
<evidence type="ECO:0000256" key="7">
    <source>
        <dbReference type="ARBA" id="ARBA00022490"/>
    </source>
</evidence>
<comment type="catalytic activity">
    <reaction evidence="16">
        <text>L-threonyl-[protein] + ATP = O-phospho-L-threonyl-[protein] + ADP + H(+)</text>
        <dbReference type="Rhea" id="RHEA:46608"/>
        <dbReference type="Rhea" id="RHEA-COMP:11060"/>
        <dbReference type="Rhea" id="RHEA-COMP:11605"/>
        <dbReference type="ChEBI" id="CHEBI:15378"/>
        <dbReference type="ChEBI" id="CHEBI:30013"/>
        <dbReference type="ChEBI" id="CHEBI:30616"/>
        <dbReference type="ChEBI" id="CHEBI:61977"/>
        <dbReference type="ChEBI" id="CHEBI:456216"/>
        <dbReference type="EC" id="2.7.11.1"/>
    </reaction>
</comment>
<reference evidence="26" key="1">
    <citation type="submission" date="2021-01" db="EMBL/GenBank/DDBJ databases">
        <title>A chromosome-scale assembly of European eel, Anguilla anguilla.</title>
        <authorList>
            <person name="Henkel C."/>
            <person name="Jong-Raadsen S.A."/>
            <person name="Dufour S."/>
            <person name="Weltzien F.-A."/>
            <person name="Palstra A.P."/>
            <person name="Pelster B."/>
            <person name="Spaink H.P."/>
            <person name="Van Den Thillart G.E."/>
            <person name="Jansen H."/>
            <person name="Zahm M."/>
            <person name="Klopp C."/>
            <person name="Cedric C."/>
            <person name="Louis A."/>
            <person name="Berthelot C."/>
            <person name="Parey E."/>
            <person name="Roest Crollius H."/>
            <person name="Montfort J."/>
            <person name="Robinson-Rechavi M."/>
            <person name="Bucao C."/>
            <person name="Bouchez O."/>
            <person name="Gislard M."/>
            <person name="Lluch J."/>
            <person name="Milhes M."/>
            <person name="Lampietro C."/>
            <person name="Lopez Roques C."/>
            <person name="Donnadieu C."/>
            <person name="Braasch I."/>
            <person name="Desvignes T."/>
            <person name="Postlethwait J."/>
            <person name="Bobe J."/>
            <person name="Guiguen Y."/>
            <person name="Dirks R."/>
        </authorList>
    </citation>
    <scope>NUCLEOTIDE SEQUENCE</scope>
    <source>
        <strain evidence="26">Tag_6206</strain>
        <tissue evidence="26">Liver</tissue>
    </source>
</reference>
<feature type="compositionally biased region" description="Basic and acidic residues" evidence="22">
    <location>
        <begin position="636"/>
        <end position="648"/>
    </location>
</feature>
<dbReference type="CDD" id="cd12196">
    <property type="entry name" value="MARK1-3_C"/>
    <property type="match status" value="1"/>
</dbReference>
<evidence type="ECO:0000256" key="16">
    <source>
        <dbReference type="ARBA" id="ARBA00047899"/>
    </source>
</evidence>
<feature type="compositionally biased region" description="Polar residues" evidence="22">
    <location>
        <begin position="380"/>
        <end position="418"/>
    </location>
</feature>
<evidence type="ECO:0000256" key="2">
    <source>
        <dbReference type="ARBA" id="ARBA00004279"/>
    </source>
</evidence>
<evidence type="ECO:0000259" key="25">
    <source>
        <dbReference type="PROSITE" id="PS50032"/>
    </source>
</evidence>
<dbReference type="Gene3D" id="3.30.200.20">
    <property type="entry name" value="Phosphorylase Kinase, domain 1"/>
    <property type="match status" value="1"/>
</dbReference>
<keyword evidence="12" id="KW-0418">Kinase</keyword>